<comment type="subcellular location">
    <subcellularLocation>
        <location evidence="1">Nucleus</location>
    </subcellularLocation>
</comment>
<dbReference type="GO" id="GO:0046983">
    <property type="term" value="F:protein dimerization activity"/>
    <property type="evidence" value="ECO:0007669"/>
    <property type="project" value="InterPro"/>
</dbReference>
<keyword evidence="2" id="KW-0805">Transcription regulation</keyword>
<dbReference type="Pfam" id="PF00010">
    <property type="entry name" value="HLH"/>
    <property type="match status" value="1"/>
</dbReference>
<dbReference type="GO" id="GO:0000981">
    <property type="term" value="F:DNA-binding transcription factor activity, RNA polymerase II-specific"/>
    <property type="evidence" value="ECO:0007669"/>
    <property type="project" value="TreeGrafter"/>
</dbReference>
<evidence type="ECO:0000256" key="5">
    <source>
        <dbReference type="ARBA" id="ARBA00023242"/>
    </source>
</evidence>
<keyword evidence="9" id="KW-1185">Reference proteome</keyword>
<dbReference type="SMART" id="SM00353">
    <property type="entry name" value="HLH"/>
    <property type="match status" value="1"/>
</dbReference>
<feature type="compositionally biased region" description="Low complexity" evidence="6">
    <location>
        <begin position="11"/>
        <end position="26"/>
    </location>
</feature>
<feature type="compositionally biased region" description="Basic and acidic residues" evidence="6">
    <location>
        <begin position="31"/>
        <end position="41"/>
    </location>
</feature>
<dbReference type="PROSITE" id="PS50888">
    <property type="entry name" value="BHLH"/>
    <property type="match status" value="1"/>
</dbReference>
<keyword evidence="4" id="KW-0804">Transcription</keyword>
<feature type="region of interest" description="Disordered" evidence="6">
    <location>
        <begin position="1"/>
        <end position="73"/>
    </location>
</feature>
<keyword evidence="3" id="KW-0238">DNA-binding</keyword>
<evidence type="ECO:0000256" key="2">
    <source>
        <dbReference type="ARBA" id="ARBA00023015"/>
    </source>
</evidence>
<name>A0A7N4NUK2_SARHA</name>
<dbReference type="GO" id="GO:0005634">
    <property type="term" value="C:nucleus"/>
    <property type="evidence" value="ECO:0007669"/>
    <property type="project" value="UniProtKB-SubCell"/>
</dbReference>
<evidence type="ECO:0000256" key="6">
    <source>
        <dbReference type="SAM" id="MobiDB-lite"/>
    </source>
</evidence>
<proteinExistence type="predicted"/>
<evidence type="ECO:0000256" key="4">
    <source>
        <dbReference type="ARBA" id="ARBA00023163"/>
    </source>
</evidence>
<dbReference type="FunFam" id="4.10.280.10:FF:000010">
    <property type="entry name" value="Scleraxis bHLH transcription factor"/>
    <property type="match status" value="1"/>
</dbReference>
<dbReference type="InterPro" id="IPR011598">
    <property type="entry name" value="bHLH_dom"/>
</dbReference>
<dbReference type="GO" id="GO:0032502">
    <property type="term" value="P:developmental process"/>
    <property type="evidence" value="ECO:0007669"/>
    <property type="project" value="TreeGrafter"/>
</dbReference>
<dbReference type="CDD" id="cd11465">
    <property type="entry name" value="bHLH_TS_scleraxis_like"/>
    <property type="match status" value="1"/>
</dbReference>
<reference evidence="8 9" key="1">
    <citation type="journal article" date="2011" name="Proc. Natl. Acad. Sci. U.S.A.">
        <title>Genetic diversity and population structure of the endangered marsupial Sarcophilus harrisii (Tasmanian devil).</title>
        <authorList>
            <person name="Miller W."/>
            <person name="Hayes V.M."/>
            <person name="Ratan A."/>
            <person name="Petersen D.C."/>
            <person name="Wittekindt N.E."/>
            <person name="Miller J."/>
            <person name="Walenz B."/>
            <person name="Knight J."/>
            <person name="Qi J."/>
            <person name="Zhao F."/>
            <person name="Wang Q."/>
            <person name="Bedoya-Reina O.C."/>
            <person name="Katiyar N."/>
            <person name="Tomsho L.P."/>
            <person name="Kasson L.M."/>
            <person name="Hardie R.A."/>
            <person name="Woodbridge P."/>
            <person name="Tindall E.A."/>
            <person name="Bertelsen M.F."/>
            <person name="Dixon D."/>
            <person name="Pyecroft S."/>
            <person name="Helgen K.M."/>
            <person name="Lesk A.M."/>
            <person name="Pringle T.H."/>
            <person name="Patterson N."/>
            <person name="Zhang Y."/>
            <person name="Kreiss A."/>
            <person name="Woods G.M."/>
            <person name="Jones M.E."/>
            <person name="Schuster S.C."/>
        </authorList>
    </citation>
    <scope>NUCLEOTIDE SEQUENCE [LARGE SCALE GENOMIC DNA]</scope>
</reference>
<protein>
    <recommendedName>
        <fullName evidence="7">BHLH domain-containing protein</fullName>
    </recommendedName>
</protein>
<organism evidence="8 9">
    <name type="scientific">Sarcophilus harrisii</name>
    <name type="common">Tasmanian devil</name>
    <name type="synonym">Sarcophilus laniarius</name>
    <dbReference type="NCBI Taxonomy" id="9305"/>
    <lineage>
        <taxon>Eukaryota</taxon>
        <taxon>Metazoa</taxon>
        <taxon>Chordata</taxon>
        <taxon>Craniata</taxon>
        <taxon>Vertebrata</taxon>
        <taxon>Euteleostomi</taxon>
        <taxon>Mammalia</taxon>
        <taxon>Metatheria</taxon>
        <taxon>Dasyuromorphia</taxon>
        <taxon>Dasyuridae</taxon>
        <taxon>Sarcophilus</taxon>
    </lineage>
</organism>
<dbReference type="GO" id="GO:0000977">
    <property type="term" value="F:RNA polymerase II transcription regulatory region sequence-specific DNA binding"/>
    <property type="evidence" value="ECO:0007669"/>
    <property type="project" value="TreeGrafter"/>
</dbReference>
<evidence type="ECO:0000313" key="9">
    <source>
        <dbReference type="Proteomes" id="UP000007648"/>
    </source>
</evidence>
<evidence type="ECO:0000259" key="7">
    <source>
        <dbReference type="PROSITE" id="PS50888"/>
    </source>
</evidence>
<feature type="compositionally biased region" description="Basic and acidic residues" evidence="6">
    <location>
        <begin position="1"/>
        <end position="10"/>
    </location>
</feature>
<dbReference type="AlphaFoldDB" id="A0A7N4NUK2"/>
<accession>A0A7N4NUK2</accession>
<feature type="domain" description="BHLH" evidence="7">
    <location>
        <begin position="59"/>
        <end position="111"/>
    </location>
</feature>
<evidence type="ECO:0000256" key="1">
    <source>
        <dbReference type="ARBA" id="ARBA00004123"/>
    </source>
</evidence>
<dbReference type="PANTHER" id="PTHR23349:SF40">
    <property type="entry name" value="BHLH DOMAIN-CONTAINING PROTEIN"/>
    <property type="match status" value="1"/>
</dbReference>
<dbReference type="Proteomes" id="UP000007648">
    <property type="component" value="Unassembled WGS sequence"/>
</dbReference>
<dbReference type="InterPro" id="IPR036638">
    <property type="entry name" value="HLH_DNA-bd_sf"/>
</dbReference>
<evidence type="ECO:0000313" key="8">
    <source>
        <dbReference type="Ensembl" id="ENSSHAP00000028204.1"/>
    </source>
</evidence>
<reference evidence="8" key="3">
    <citation type="submission" date="2025-09" db="UniProtKB">
        <authorList>
            <consortium name="Ensembl"/>
        </authorList>
    </citation>
    <scope>IDENTIFICATION</scope>
</reference>
<dbReference type="GeneTree" id="ENSGT00940000166136"/>
<keyword evidence="5" id="KW-0539">Nucleus</keyword>
<reference evidence="8" key="2">
    <citation type="submission" date="2025-08" db="UniProtKB">
        <authorList>
            <consortium name="Ensembl"/>
        </authorList>
    </citation>
    <scope>IDENTIFICATION</scope>
</reference>
<dbReference type="Ensembl" id="ENSSHAT00000039005.1">
    <property type="protein sequence ID" value="ENSSHAP00000028204.1"/>
    <property type="gene ID" value="ENSSHAG00000031146.1"/>
</dbReference>
<dbReference type="Gene3D" id="4.10.280.10">
    <property type="entry name" value="Helix-loop-helix DNA-binding domain"/>
    <property type="match status" value="1"/>
</dbReference>
<dbReference type="InParanoid" id="A0A7N4NUK2"/>
<evidence type="ECO:0000256" key="3">
    <source>
        <dbReference type="ARBA" id="ARBA00023125"/>
    </source>
</evidence>
<sequence>MRSQSEERESSSSSSSSSSDSSSSNSRSKRTRESPNLEKFQRVQGKKKRKGIRVVGLSQQRQAANARERDRTHSVNSAFTALRTLIPTEPADRKLSKIETLRLAASYISHLANVLLFPPESLGGRQDHPPLHYLPCLRDSEGGAGGRSVGAPRPICTFCLSHQRRVYKEGEKQ</sequence>
<dbReference type="InterPro" id="IPR050283">
    <property type="entry name" value="E-box_TF_Regulators"/>
</dbReference>
<dbReference type="PANTHER" id="PTHR23349">
    <property type="entry name" value="BASIC HELIX-LOOP-HELIX TRANSCRIPTION FACTOR, TWIST"/>
    <property type="match status" value="1"/>
</dbReference>
<dbReference type="SUPFAM" id="SSF47459">
    <property type="entry name" value="HLH, helix-loop-helix DNA-binding domain"/>
    <property type="match status" value="1"/>
</dbReference>